<organism evidence="1 2">
    <name type="scientific">Solilutibacter tolerans</name>
    <dbReference type="NCBI Taxonomy" id="1604334"/>
    <lineage>
        <taxon>Bacteria</taxon>
        <taxon>Pseudomonadati</taxon>
        <taxon>Pseudomonadota</taxon>
        <taxon>Gammaproteobacteria</taxon>
        <taxon>Lysobacterales</taxon>
        <taxon>Lysobacteraceae</taxon>
        <taxon>Solilutibacter</taxon>
    </lineage>
</organism>
<gene>
    <name evidence="1" type="ORF">SAMN05421546_0013</name>
</gene>
<dbReference type="EMBL" id="FTLW01000012">
    <property type="protein sequence ID" value="SIR15573.1"/>
    <property type="molecule type" value="Genomic_DNA"/>
</dbReference>
<accession>A0A1N6YLT8</accession>
<reference evidence="2" key="1">
    <citation type="submission" date="2017-01" db="EMBL/GenBank/DDBJ databases">
        <authorList>
            <person name="Varghese N."/>
            <person name="Submissions S."/>
        </authorList>
    </citation>
    <scope>NUCLEOTIDE SEQUENCE [LARGE SCALE GENOMIC DNA]</scope>
    <source>
        <strain evidence="2">UM1</strain>
    </source>
</reference>
<protein>
    <submittedName>
        <fullName evidence="1">Uncharacterized protein</fullName>
    </submittedName>
</protein>
<proteinExistence type="predicted"/>
<dbReference type="Proteomes" id="UP000241788">
    <property type="component" value="Unassembled WGS sequence"/>
</dbReference>
<dbReference type="AlphaFoldDB" id="A0A1N6YLT8"/>
<evidence type="ECO:0000313" key="2">
    <source>
        <dbReference type="Proteomes" id="UP000241788"/>
    </source>
</evidence>
<keyword evidence="2" id="KW-1185">Reference proteome</keyword>
<sequence length="28" mass="2957">AQVLAKQGLDGRMLKISALNYHDLSSGA</sequence>
<evidence type="ECO:0000313" key="1">
    <source>
        <dbReference type="EMBL" id="SIR15573.1"/>
    </source>
</evidence>
<feature type="non-terminal residue" evidence="1">
    <location>
        <position position="1"/>
    </location>
</feature>
<name>A0A1N6YLT8_9GAMM</name>